<dbReference type="GO" id="GO:0045277">
    <property type="term" value="C:respiratory chain complex IV"/>
    <property type="evidence" value="ECO:0007669"/>
    <property type="project" value="InterPro"/>
</dbReference>
<keyword evidence="5" id="KW-0999">Mitochondrion inner membrane</keyword>
<keyword evidence="4 11" id="KW-0812">Transmembrane</keyword>
<dbReference type="GO" id="GO:0006123">
    <property type="term" value="P:mitochondrial electron transport, cytochrome c to oxygen"/>
    <property type="evidence" value="ECO:0007669"/>
    <property type="project" value="InterPro"/>
</dbReference>
<reference evidence="12" key="1">
    <citation type="submission" date="2020-01" db="EMBL/GenBank/DDBJ databases">
        <title>Identification and distribution of gene clusters putatively required for synthesis of sphingolipid metabolism inhibitors in phylogenetically diverse species of the filamentous fungus Fusarium.</title>
        <authorList>
            <person name="Kim H.-S."/>
            <person name="Busman M."/>
            <person name="Brown D.W."/>
            <person name="Divon H."/>
            <person name="Uhlig S."/>
            <person name="Proctor R.H."/>
        </authorList>
    </citation>
    <scope>NUCLEOTIDE SEQUENCE</scope>
    <source>
        <strain evidence="12">NRRL 31653</strain>
    </source>
</reference>
<sequence length="166" mass="19017">MDWLSRLSVFSRRTYSQEYSLPAESDAVRADVTLQTYDPITADWRFHVSKLPSRTLHSSTPRYVDLRAIDQLTTPPQPSRAELTLYSLPQMLSRAAARTTTSLVTKRGFQTTRARMSSPYHYPEGAYSNIPFNPRSKWFGLGYWTVMATGFFAPFGIAVYQTYKPQ</sequence>
<dbReference type="FunFam" id="4.10.49.10:FF:000001">
    <property type="entry name" value="Cytochrome c oxidase subunit 7C"/>
    <property type="match status" value="1"/>
</dbReference>
<evidence type="ECO:0000256" key="6">
    <source>
        <dbReference type="ARBA" id="ARBA00022946"/>
    </source>
</evidence>
<accession>A0A9P5E8A6</accession>
<name>A0A9P5E8A6_9HYPO</name>
<keyword evidence="6" id="KW-0809">Transit peptide</keyword>
<dbReference type="GO" id="GO:0005743">
    <property type="term" value="C:mitochondrial inner membrane"/>
    <property type="evidence" value="ECO:0007669"/>
    <property type="project" value="UniProtKB-SubCell"/>
</dbReference>
<evidence type="ECO:0000256" key="1">
    <source>
        <dbReference type="ARBA" id="ARBA00004434"/>
    </source>
</evidence>
<evidence type="ECO:0000256" key="11">
    <source>
        <dbReference type="SAM" id="Phobius"/>
    </source>
</evidence>
<keyword evidence="7 11" id="KW-1133">Transmembrane helix</keyword>
<comment type="subcellular location">
    <subcellularLocation>
        <location evidence="1">Mitochondrion inner membrane</location>
        <topology evidence="1">Single-pass membrane protein</topology>
    </subcellularLocation>
</comment>
<comment type="caution">
    <text evidence="12">The sequence shown here is derived from an EMBL/GenBank/DDBJ whole genome shotgun (WGS) entry which is preliminary data.</text>
</comment>
<evidence type="ECO:0000256" key="4">
    <source>
        <dbReference type="ARBA" id="ARBA00022692"/>
    </source>
</evidence>
<comment type="pathway">
    <text evidence="2">Energy metabolism; oxidative phosphorylation.</text>
</comment>
<keyword evidence="13" id="KW-1185">Reference proteome</keyword>
<evidence type="ECO:0000256" key="10">
    <source>
        <dbReference type="ARBA" id="ARBA00071004"/>
    </source>
</evidence>
<dbReference type="PANTHER" id="PTHR13313">
    <property type="entry name" value="CYTOCHROME C OXIDASE SUBUNIT VIIC"/>
    <property type="match status" value="1"/>
</dbReference>
<evidence type="ECO:0000256" key="7">
    <source>
        <dbReference type="ARBA" id="ARBA00022989"/>
    </source>
</evidence>
<evidence type="ECO:0000256" key="5">
    <source>
        <dbReference type="ARBA" id="ARBA00022792"/>
    </source>
</evidence>
<evidence type="ECO:0000313" key="13">
    <source>
        <dbReference type="Proteomes" id="UP000737391"/>
    </source>
</evidence>
<dbReference type="InterPro" id="IPR036636">
    <property type="entry name" value="COX7C/Cox8_sf"/>
</dbReference>
<dbReference type="Gene3D" id="4.10.49.10">
    <property type="entry name" value="Cytochrome c oxidase subunit VIIc"/>
    <property type="match status" value="1"/>
</dbReference>
<keyword evidence="9 11" id="KW-0472">Membrane</keyword>
<proteinExistence type="inferred from homology"/>
<comment type="similarity">
    <text evidence="3">Belongs to the cytochrome c oxidase VIIc family.</text>
</comment>
<dbReference type="EMBL" id="LUFC02001592">
    <property type="protein sequence ID" value="KAF4473464.1"/>
    <property type="molecule type" value="Genomic_DNA"/>
</dbReference>
<organism evidence="12 13">
    <name type="scientific">Fusarium agapanthi</name>
    <dbReference type="NCBI Taxonomy" id="1803897"/>
    <lineage>
        <taxon>Eukaryota</taxon>
        <taxon>Fungi</taxon>
        <taxon>Dikarya</taxon>
        <taxon>Ascomycota</taxon>
        <taxon>Pezizomycotina</taxon>
        <taxon>Sordariomycetes</taxon>
        <taxon>Hypocreomycetidae</taxon>
        <taxon>Hypocreales</taxon>
        <taxon>Nectriaceae</taxon>
        <taxon>Fusarium</taxon>
        <taxon>Fusarium fujikuroi species complex</taxon>
    </lineage>
</organism>
<dbReference type="OrthoDB" id="9974841at2759"/>
<feature type="transmembrane region" description="Helical" evidence="11">
    <location>
        <begin position="141"/>
        <end position="163"/>
    </location>
</feature>
<keyword evidence="8" id="KW-0496">Mitochondrion</keyword>
<evidence type="ECO:0000256" key="9">
    <source>
        <dbReference type="ARBA" id="ARBA00023136"/>
    </source>
</evidence>
<dbReference type="AlphaFoldDB" id="A0A9P5E8A6"/>
<dbReference type="InterPro" id="IPR004202">
    <property type="entry name" value="COX7C/Cox8"/>
</dbReference>
<dbReference type="Proteomes" id="UP000737391">
    <property type="component" value="Unassembled WGS sequence"/>
</dbReference>
<gene>
    <name evidence="12" type="ORF">FAGAP_13090</name>
</gene>
<evidence type="ECO:0000313" key="12">
    <source>
        <dbReference type="EMBL" id="KAF4473464.1"/>
    </source>
</evidence>
<dbReference type="Pfam" id="PF02935">
    <property type="entry name" value="COX7C"/>
    <property type="match status" value="1"/>
</dbReference>
<protein>
    <recommendedName>
        <fullName evidence="10">Cytochrome c oxidase subunit 8, mitochondrial</fullName>
    </recommendedName>
</protein>
<evidence type="ECO:0000256" key="8">
    <source>
        <dbReference type="ARBA" id="ARBA00023128"/>
    </source>
</evidence>
<evidence type="ECO:0000256" key="3">
    <source>
        <dbReference type="ARBA" id="ARBA00010514"/>
    </source>
</evidence>
<dbReference type="PANTHER" id="PTHR13313:SF0">
    <property type="entry name" value="CYTOCHROME C OXIDASE SUBUNIT 7C, MITOCHONDRIAL"/>
    <property type="match status" value="1"/>
</dbReference>
<evidence type="ECO:0000256" key="2">
    <source>
        <dbReference type="ARBA" id="ARBA00004673"/>
    </source>
</evidence>